<evidence type="ECO:0000313" key="3">
    <source>
        <dbReference type="EMBL" id="KAH7320089.1"/>
    </source>
</evidence>
<feature type="signal peptide" evidence="2">
    <location>
        <begin position="1"/>
        <end position="18"/>
    </location>
</feature>
<accession>A0A8K0WRL6</accession>
<feature type="chain" id="PRO_5035447532" description="Peptidyl-tRNA hydrolase" evidence="2">
    <location>
        <begin position="19"/>
        <end position="242"/>
    </location>
</feature>
<organism evidence="3 4">
    <name type="scientific">Stachybotrys elegans</name>
    <dbReference type="NCBI Taxonomy" id="80388"/>
    <lineage>
        <taxon>Eukaryota</taxon>
        <taxon>Fungi</taxon>
        <taxon>Dikarya</taxon>
        <taxon>Ascomycota</taxon>
        <taxon>Pezizomycotina</taxon>
        <taxon>Sordariomycetes</taxon>
        <taxon>Hypocreomycetidae</taxon>
        <taxon>Hypocreales</taxon>
        <taxon>Stachybotryaceae</taxon>
        <taxon>Stachybotrys</taxon>
    </lineage>
</organism>
<gene>
    <name evidence="3" type="ORF">B0I35DRAFT_228285</name>
</gene>
<reference evidence="3" key="1">
    <citation type="journal article" date="2021" name="Nat. Commun.">
        <title>Genetic determinants of endophytism in the Arabidopsis root mycobiome.</title>
        <authorList>
            <person name="Mesny F."/>
            <person name="Miyauchi S."/>
            <person name="Thiergart T."/>
            <person name="Pickel B."/>
            <person name="Atanasova L."/>
            <person name="Karlsson M."/>
            <person name="Huettel B."/>
            <person name="Barry K.W."/>
            <person name="Haridas S."/>
            <person name="Chen C."/>
            <person name="Bauer D."/>
            <person name="Andreopoulos W."/>
            <person name="Pangilinan J."/>
            <person name="LaButti K."/>
            <person name="Riley R."/>
            <person name="Lipzen A."/>
            <person name="Clum A."/>
            <person name="Drula E."/>
            <person name="Henrissat B."/>
            <person name="Kohler A."/>
            <person name="Grigoriev I.V."/>
            <person name="Martin F.M."/>
            <person name="Hacquard S."/>
        </authorList>
    </citation>
    <scope>NUCLEOTIDE SEQUENCE</scope>
    <source>
        <strain evidence="3">MPI-CAGE-CH-0235</strain>
    </source>
</reference>
<evidence type="ECO:0000313" key="4">
    <source>
        <dbReference type="Proteomes" id="UP000813444"/>
    </source>
</evidence>
<keyword evidence="1" id="KW-1133">Transmembrane helix</keyword>
<keyword evidence="1" id="KW-0472">Membrane</keyword>
<keyword evidence="1" id="KW-0812">Transmembrane</keyword>
<sequence length="242" mass="26973">MRFSTSALAAALPALVAAQEPFQEYKAQFQSFFDKMSSYIPNPAAHDPVAAAEAKLGAMKLHTLTLDNWKDTLYEPVPADATTPVEWWVLVSGRNNTCRGWCDKVETAYNQTAANFALQPGSPHMGYLNCDDQPILCNLWASGASYLWVFEMLPPPAPIDVYRKRLNLSTTTTEDIMGLRNALQDPETAKQFNKMEGFFHPFDGTAAQYGIAVPIAYFVWVCNLVPSWLFMLVISMASRSLM</sequence>
<protein>
    <recommendedName>
        <fullName evidence="5">Peptidyl-tRNA hydrolase</fullName>
    </recommendedName>
</protein>
<evidence type="ECO:0000256" key="2">
    <source>
        <dbReference type="SAM" id="SignalP"/>
    </source>
</evidence>
<evidence type="ECO:0000256" key="1">
    <source>
        <dbReference type="SAM" id="Phobius"/>
    </source>
</evidence>
<evidence type="ECO:0008006" key="5">
    <source>
        <dbReference type="Google" id="ProtNLM"/>
    </source>
</evidence>
<keyword evidence="4" id="KW-1185">Reference proteome</keyword>
<proteinExistence type="predicted"/>
<keyword evidence="2" id="KW-0732">Signal</keyword>
<dbReference type="AlphaFoldDB" id="A0A8K0WRL6"/>
<dbReference type="Proteomes" id="UP000813444">
    <property type="component" value="Unassembled WGS sequence"/>
</dbReference>
<dbReference type="EMBL" id="JAGPNK010000006">
    <property type="protein sequence ID" value="KAH7320089.1"/>
    <property type="molecule type" value="Genomic_DNA"/>
</dbReference>
<feature type="transmembrane region" description="Helical" evidence="1">
    <location>
        <begin position="217"/>
        <end position="237"/>
    </location>
</feature>
<comment type="caution">
    <text evidence="3">The sequence shown here is derived from an EMBL/GenBank/DDBJ whole genome shotgun (WGS) entry which is preliminary data.</text>
</comment>
<dbReference type="OrthoDB" id="1733656at2759"/>
<name>A0A8K0WRL6_9HYPO</name>